<evidence type="ECO:0000313" key="5">
    <source>
        <dbReference type="Proteomes" id="UP000247523"/>
    </source>
</evidence>
<evidence type="ECO:0000259" key="1">
    <source>
        <dbReference type="Pfam" id="PF00082"/>
    </source>
</evidence>
<reference evidence="3 4" key="1">
    <citation type="journal article" date="2017" name="Genome Announc.">
        <title>Draft Genome Sequence of a Sporulating and Motile Strain of Lachnotalea glycerini Isolated from Water in Quebec City, Canada.</title>
        <authorList>
            <person name="Maheux A.F."/>
            <person name="Boudreau D.K."/>
            <person name="Berube E."/>
            <person name="Boissinot M."/>
            <person name="Raymond F."/>
            <person name="Brodeur S."/>
            <person name="Corbeil J."/>
            <person name="Isabel S."/>
            <person name="Omar R.F."/>
            <person name="Bergeron M.G."/>
        </authorList>
    </citation>
    <scope>NUCLEOTIDE SEQUENCE [LARGE SCALE GENOMIC DNA]</scope>
    <source>
        <strain evidence="3 4">CCRI-19302</strain>
    </source>
</reference>
<dbReference type="RefSeq" id="WP_094378113.1">
    <property type="nucleotide sequence ID" value="NZ_NOKA02000007.1"/>
</dbReference>
<dbReference type="Proteomes" id="UP000216411">
    <property type="component" value="Unassembled WGS sequence"/>
</dbReference>
<keyword evidence="4" id="KW-1185">Reference proteome</keyword>
<evidence type="ECO:0000313" key="4">
    <source>
        <dbReference type="Proteomes" id="UP000216411"/>
    </source>
</evidence>
<dbReference type="SUPFAM" id="SSF52743">
    <property type="entry name" value="Subtilisin-like"/>
    <property type="match status" value="1"/>
</dbReference>
<dbReference type="AlphaFoldDB" id="A0A255IB81"/>
<dbReference type="InterPro" id="IPR036852">
    <property type="entry name" value="Peptidase_S8/S53_dom_sf"/>
</dbReference>
<evidence type="ECO:0000313" key="3">
    <source>
        <dbReference type="EMBL" id="RDY32026.1"/>
    </source>
</evidence>
<dbReference type="EMBL" id="QICS01000002">
    <property type="protein sequence ID" value="PXV93354.1"/>
    <property type="molecule type" value="Genomic_DNA"/>
</dbReference>
<dbReference type="Proteomes" id="UP000247523">
    <property type="component" value="Unassembled WGS sequence"/>
</dbReference>
<reference evidence="3" key="3">
    <citation type="submission" date="2018-07" db="EMBL/GenBank/DDBJ databases">
        <authorList>
            <person name="Quirk P.G."/>
            <person name="Krulwich T.A."/>
        </authorList>
    </citation>
    <scope>NUCLEOTIDE SEQUENCE</scope>
    <source>
        <strain evidence="3">CCRI-19302</strain>
    </source>
</reference>
<protein>
    <submittedName>
        <fullName evidence="2">Subtilase family protein</fullName>
    </submittedName>
</protein>
<gene>
    <name evidence="2" type="ORF">C8E03_102122</name>
    <name evidence="3" type="ORF">CG710_006935</name>
</gene>
<reference evidence="2 5" key="2">
    <citation type="submission" date="2018-05" db="EMBL/GenBank/DDBJ databases">
        <title>Genomic Encyclopedia of Type Strains, Phase IV (KMG-IV): sequencing the most valuable type-strain genomes for metagenomic binning, comparative biology and taxonomic classification.</title>
        <authorList>
            <person name="Goeker M."/>
        </authorList>
    </citation>
    <scope>NUCLEOTIDE SEQUENCE [LARGE SCALE GENOMIC DNA]</scope>
    <source>
        <strain evidence="2 5">DSM 28816</strain>
    </source>
</reference>
<comment type="caution">
    <text evidence="3">The sequence shown here is derived from an EMBL/GenBank/DDBJ whole genome shotgun (WGS) entry which is preliminary data.</text>
</comment>
<evidence type="ECO:0000313" key="2">
    <source>
        <dbReference type="EMBL" id="PXV93354.1"/>
    </source>
</evidence>
<dbReference type="OrthoDB" id="9798386at2"/>
<accession>A0A255IB81</accession>
<dbReference type="GO" id="GO:0004252">
    <property type="term" value="F:serine-type endopeptidase activity"/>
    <property type="evidence" value="ECO:0007669"/>
    <property type="project" value="InterPro"/>
</dbReference>
<name>A0A255IB81_9FIRM</name>
<dbReference type="Gene3D" id="3.40.50.200">
    <property type="entry name" value="Peptidase S8/S53 domain"/>
    <property type="match status" value="1"/>
</dbReference>
<proteinExistence type="predicted"/>
<sequence>MKIGVIDSGGKFLNTFFADKKISIICNKVNAVESNAIGLQLTHGEFVCATILKENPKAEIVLVPIIKNNRKCSVRDLIDAMQILMDQDVDLINLSLGNEYTFHHELEIICRKVWESGVLIVAAHSNVERKVTYPAVFPFVIGVSSDEKRENSKIVNYNEKNNEVIFSSNFFSIYHLGIPRMISGNSFGCAKITGLLSLRKNNYKIFLKRLTSSIFNSYYPYSKLKTEKCLFFTNRIENLQEQQFIREVTNSIECREIQKVIFPYFYKKTKQFEILFIDHDCYEDALQYKKAIQQYALHDKKTAVVLRYPLFSLTERLKFYESNNVVIYQFYI</sequence>
<dbReference type="GO" id="GO:0006508">
    <property type="term" value="P:proteolysis"/>
    <property type="evidence" value="ECO:0007669"/>
    <property type="project" value="InterPro"/>
</dbReference>
<organism evidence="3 4">
    <name type="scientific">Lachnotalea glycerini</name>
    <dbReference type="NCBI Taxonomy" id="1763509"/>
    <lineage>
        <taxon>Bacteria</taxon>
        <taxon>Bacillati</taxon>
        <taxon>Bacillota</taxon>
        <taxon>Clostridia</taxon>
        <taxon>Lachnospirales</taxon>
        <taxon>Lachnospiraceae</taxon>
        <taxon>Lachnotalea</taxon>
    </lineage>
</organism>
<dbReference type="InterPro" id="IPR000209">
    <property type="entry name" value="Peptidase_S8/S53_dom"/>
</dbReference>
<dbReference type="Pfam" id="PF00082">
    <property type="entry name" value="Peptidase_S8"/>
    <property type="match status" value="1"/>
</dbReference>
<dbReference type="EMBL" id="NOKA02000007">
    <property type="protein sequence ID" value="RDY32026.1"/>
    <property type="molecule type" value="Genomic_DNA"/>
</dbReference>
<feature type="domain" description="Peptidase S8/S53" evidence="1">
    <location>
        <begin position="2"/>
        <end position="204"/>
    </location>
</feature>